<protein>
    <submittedName>
        <fullName evidence="1">Uncharacterized protein</fullName>
    </submittedName>
</protein>
<proteinExistence type="predicted"/>
<sequence length="91" mass="10012">MSQLTFSEIATVRTSRSLVTRRSSPVANGSGQSRSVVVDEEAVAQGLQRQQHVCLTTDGEAVSLSDMAIAPRRREEPVVASGCKRWIKVWR</sequence>
<accession>A0A8S9QI78</accession>
<dbReference type="Proteomes" id="UP000712600">
    <property type="component" value="Unassembled WGS sequence"/>
</dbReference>
<comment type="caution">
    <text evidence="1">The sequence shown here is derived from an EMBL/GenBank/DDBJ whole genome shotgun (WGS) entry which is preliminary data.</text>
</comment>
<name>A0A8S9QI78_BRACR</name>
<gene>
    <name evidence="1" type="ORF">F2Q69_00022758</name>
</gene>
<organism evidence="1 2">
    <name type="scientific">Brassica cretica</name>
    <name type="common">Mustard</name>
    <dbReference type="NCBI Taxonomy" id="69181"/>
    <lineage>
        <taxon>Eukaryota</taxon>
        <taxon>Viridiplantae</taxon>
        <taxon>Streptophyta</taxon>
        <taxon>Embryophyta</taxon>
        <taxon>Tracheophyta</taxon>
        <taxon>Spermatophyta</taxon>
        <taxon>Magnoliopsida</taxon>
        <taxon>eudicotyledons</taxon>
        <taxon>Gunneridae</taxon>
        <taxon>Pentapetalae</taxon>
        <taxon>rosids</taxon>
        <taxon>malvids</taxon>
        <taxon>Brassicales</taxon>
        <taxon>Brassicaceae</taxon>
        <taxon>Brassiceae</taxon>
        <taxon>Brassica</taxon>
    </lineage>
</organism>
<evidence type="ECO:0000313" key="2">
    <source>
        <dbReference type="Proteomes" id="UP000712600"/>
    </source>
</evidence>
<dbReference type="EMBL" id="QGKX02001290">
    <property type="protein sequence ID" value="KAF3540461.1"/>
    <property type="molecule type" value="Genomic_DNA"/>
</dbReference>
<dbReference type="AlphaFoldDB" id="A0A8S9QI78"/>
<reference evidence="1" key="1">
    <citation type="submission" date="2019-12" db="EMBL/GenBank/DDBJ databases">
        <title>Genome sequencing and annotation of Brassica cretica.</title>
        <authorList>
            <person name="Studholme D.J."/>
            <person name="Sarris P."/>
        </authorList>
    </citation>
    <scope>NUCLEOTIDE SEQUENCE</scope>
    <source>
        <strain evidence="1">PFS-109/04</strain>
        <tissue evidence="1">Leaf</tissue>
    </source>
</reference>
<evidence type="ECO:0000313" key="1">
    <source>
        <dbReference type="EMBL" id="KAF3540461.1"/>
    </source>
</evidence>